<proteinExistence type="predicted"/>
<dbReference type="GeneID" id="91095847"/>
<gene>
    <name evidence="1" type="ORF">L201_005177</name>
</gene>
<organism evidence="1 2">
    <name type="scientific">Kwoniella dendrophila CBS 6074</name>
    <dbReference type="NCBI Taxonomy" id="1295534"/>
    <lineage>
        <taxon>Eukaryota</taxon>
        <taxon>Fungi</taxon>
        <taxon>Dikarya</taxon>
        <taxon>Basidiomycota</taxon>
        <taxon>Agaricomycotina</taxon>
        <taxon>Tremellomycetes</taxon>
        <taxon>Tremellales</taxon>
        <taxon>Cryptococcaceae</taxon>
        <taxon>Kwoniella</taxon>
    </lineage>
</organism>
<keyword evidence="2" id="KW-1185">Reference proteome</keyword>
<dbReference type="AlphaFoldDB" id="A0AAX4JZE5"/>
<evidence type="ECO:0000313" key="1">
    <source>
        <dbReference type="EMBL" id="WWC90244.1"/>
    </source>
</evidence>
<accession>A0AAX4JZE5</accession>
<evidence type="ECO:0008006" key="3">
    <source>
        <dbReference type="Google" id="ProtNLM"/>
    </source>
</evidence>
<protein>
    <recommendedName>
        <fullName evidence="3">COX assembly mitochondrial protein</fullName>
    </recommendedName>
</protein>
<dbReference type="Proteomes" id="UP001355207">
    <property type="component" value="Chromosome 6"/>
</dbReference>
<sequence>MPSGNFRFKVRPRKDQIVVPCAPELTSLLACFATTGDLRHTQQCSESAKALQMCMSNRHVQGGKGKSSYCCLIGIIWNIEVKRREIRIGYVCSAEQRCEDGIWKNEVEV</sequence>
<name>A0AAX4JZE5_9TREE</name>
<dbReference type="RefSeq" id="XP_066077007.1">
    <property type="nucleotide sequence ID" value="XM_066220910.1"/>
</dbReference>
<dbReference type="EMBL" id="CP144103">
    <property type="protein sequence ID" value="WWC90244.1"/>
    <property type="molecule type" value="Genomic_DNA"/>
</dbReference>
<evidence type="ECO:0000313" key="2">
    <source>
        <dbReference type="Proteomes" id="UP001355207"/>
    </source>
</evidence>
<reference evidence="1 2" key="1">
    <citation type="submission" date="2024-01" db="EMBL/GenBank/DDBJ databases">
        <title>Comparative genomics of Cryptococcus and Kwoniella reveals pathogenesis evolution and contrasting modes of karyotype evolution via chromosome fusion or intercentromeric recombination.</title>
        <authorList>
            <person name="Coelho M.A."/>
            <person name="David-Palma M."/>
            <person name="Shea T."/>
            <person name="Bowers K."/>
            <person name="McGinley-Smith S."/>
            <person name="Mohammad A.W."/>
            <person name="Gnirke A."/>
            <person name="Yurkov A.M."/>
            <person name="Nowrousian M."/>
            <person name="Sun S."/>
            <person name="Cuomo C.A."/>
            <person name="Heitman J."/>
        </authorList>
    </citation>
    <scope>NUCLEOTIDE SEQUENCE [LARGE SCALE GENOMIC DNA]</scope>
    <source>
        <strain evidence="1 2">CBS 6074</strain>
    </source>
</reference>